<dbReference type="PANTHER" id="PTHR47553">
    <property type="entry name" value="MYOSIN-11"/>
    <property type="match status" value="1"/>
</dbReference>
<keyword evidence="3" id="KW-0862">Zinc</keyword>
<dbReference type="SUPFAM" id="SSF48452">
    <property type="entry name" value="TPR-like"/>
    <property type="match status" value="1"/>
</dbReference>
<feature type="compositionally biased region" description="Low complexity" evidence="6">
    <location>
        <begin position="1045"/>
        <end position="1058"/>
    </location>
</feature>
<accession>A0AAN8UKW6</accession>
<dbReference type="InterPro" id="IPR011011">
    <property type="entry name" value="Znf_FYVE_PHD"/>
</dbReference>
<dbReference type="SMART" id="SM00064">
    <property type="entry name" value="FYVE"/>
    <property type="match status" value="1"/>
</dbReference>
<dbReference type="InterPro" id="IPR000306">
    <property type="entry name" value="Znf_FYVE"/>
</dbReference>
<feature type="domain" description="FYVE-type" evidence="7">
    <location>
        <begin position="19"/>
        <end position="78"/>
    </location>
</feature>
<dbReference type="PROSITE" id="PS50178">
    <property type="entry name" value="ZF_FYVE"/>
    <property type="match status" value="1"/>
</dbReference>
<keyword evidence="1" id="KW-0479">Metal-binding</keyword>
<feature type="compositionally biased region" description="Basic and acidic residues" evidence="6">
    <location>
        <begin position="306"/>
        <end position="321"/>
    </location>
</feature>
<feature type="compositionally biased region" description="Polar residues" evidence="6">
    <location>
        <begin position="661"/>
        <end position="674"/>
    </location>
</feature>
<feature type="region of interest" description="Disordered" evidence="6">
    <location>
        <begin position="226"/>
        <end position="267"/>
    </location>
</feature>
<evidence type="ECO:0000259" key="7">
    <source>
        <dbReference type="PROSITE" id="PS50178"/>
    </source>
</evidence>
<dbReference type="Gene3D" id="3.30.40.10">
    <property type="entry name" value="Zinc/RING finger domain, C3HC4 (zinc finger)"/>
    <property type="match status" value="1"/>
</dbReference>
<dbReference type="SMART" id="SM00028">
    <property type="entry name" value="TPR"/>
    <property type="match status" value="6"/>
</dbReference>
<dbReference type="InterPro" id="IPR013083">
    <property type="entry name" value="Znf_RING/FYVE/PHD"/>
</dbReference>
<feature type="region of interest" description="Disordered" evidence="6">
    <location>
        <begin position="297"/>
        <end position="321"/>
    </location>
</feature>
<gene>
    <name evidence="8" type="ORF">RJ641_018146</name>
</gene>
<evidence type="ECO:0000256" key="1">
    <source>
        <dbReference type="ARBA" id="ARBA00022723"/>
    </source>
</evidence>
<feature type="region of interest" description="Disordered" evidence="6">
    <location>
        <begin position="113"/>
        <end position="146"/>
    </location>
</feature>
<feature type="compositionally biased region" description="Polar residues" evidence="6">
    <location>
        <begin position="248"/>
        <end position="259"/>
    </location>
</feature>
<dbReference type="CDD" id="cd00065">
    <property type="entry name" value="FYVE_like_SF"/>
    <property type="match status" value="1"/>
</dbReference>
<feature type="coiled-coil region" evidence="5">
    <location>
        <begin position="530"/>
        <end position="586"/>
    </location>
</feature>
<dbReference type="SUPFAM" id="SSF57903">
    <property type="entry name" value="FYVE/PHD zinc finger"/>
    <property type="match status" value="1"/>
</dbReference>
<dbReference type="GO" id="GO:0008270">
    <property type="term" value="F:zinc ion binding"/>
    <property type="evidence" value="ECO:0007669"/>
    <property type="project" value="UniProtKB-KW"/>
</dbReference>
<evidence type="ECO:0000256" key="4">
    <source>
        <dbReference type="PROSITE-ProRule" id="PRU00091"/>
    </source>
</evidence>
<feature type="region of interest" description="Disordered" evidence="6">
    <location>
        <begin position="725"/>
        <end position="760"/>
    </location>
</feature>
<dbReference type="InterPro" id="IPR017455">
    <property type="entry name" value="Znf_FYVE-rel"/>
</dbReference>
<evidence type="ECO:0000313" key="9">
    <source>
        <dbReference type="Proteomes" id="UP001370490"/>
    </source>
</evidence>
<protein>
    <submittedName>
        <fullName evidence="8">FYVE zinc finger</fullName>
    </submittedName>
</protein>
<evidence type="ECO:0000256" key="2">
    <source>
        <dbReference type="ARBA" id="ARBA00022771"/>
    </source>
</evidence>
<dbReference type="InterPro" id="IPR019734">
    <property type="entry name" value="TPR_rpt"/>
</dbReference>
<dbReference type="Proteomes" id="UP001370490">
    <property type="component" value="Unassembled WGS sequence"/>
</dbReference>
<feature type="region of interest" description="Disordered" evidence="6">
    <location>
        <begin position="1036"/>
        <end position="1063"/>
    </location>
</feature>
<comment type="caution">
    <text evidence="8">The sequence shown here is derived from an EMBL/GenBank/DDBJ whole genome shotgun (WGS) entry which is preliminary data.</text>
</comment>
<dbReference type="AlphaFoldDB" id="A0AAN8UKW6"/>
<name>A0AAN8UKW6_9MAGN</name>
<evidence type="ECO:0000256" key="6">
    <source>
        <dbReference type="SAM" id="MobiDB-lite"/>
    </source>
</evidence>
<organism evidence="8 9">
    <name type="scientific">Dillenia turbinata</name>
    <dbReference type="NCBI Taxonomy" id="194707"/>
    <lineage>
        <taxon>Eukaryota</taxon>
        <taxon>Viridiplantae</taxon>
        <taxon>Streptophyta</taxon>
        <taxon>Embryophyta</taxon>
        <taxon>Tracheophyta</taxon>
        <taxon>Spermatophyta</taxon>
        <taxon>Magnoliopsida</taxon>
        <taxon>eudicotyledons</taxon>
        <taxon>Gunneridae</taxon>
        <taxon>Pentapetalae</taxon>
        <taxon>Dilleniales</taxon>
        <taxon>Dilleniaceae</taxon>
        <taxon>Dillenia</taxon>
    </lineage>
</organism>
<evidence type="ECO:0000313" key="8">
    <source>
        <dbReference type="EMBL" id="KAK6917395.1"/>
    </source>
</evidence>
<evidence type="ECO:0000256" key="5">
    <source>
        <dbReference type="SAM" id="Coils"/>
    </source>
</evidence>
<dbReference type="Pfam" id="PF01363">
    <property type="entry name" value="FYVE"/>
    <property type="match status" value="1"/>
</dbReference>
<keyword evidence="9" id="KW-1185">Reference proteome</keyword>
<keyword evidence="2 4" id="KW-0863">Zinc-finger</keyword>
<sequence>MLEKIGLPAKPSLRGNNWVVDASHCQGCSSQFTFINRKHHCRRCGGMFCGNCTQQRMILRGQGDSPVRICDPCKKLEEAARFEMRHGHRNKAGRGASKLTPKDEDELLLQILGNGEKGSSSSRSDSYGSKVTGIDRPASAASSSNVQEIMIQDEEEGILRAVSLDDHALSKTESTSPEELRQQAVEERKKYKILKGEGKSEEALRAFKRGKELERQAAALEISLRKSRKRALSSRNVGDTQEKKDDSTGSSGKNRPSHPTRNEKDVLASELRELGWSDMDLQDADKKPTNLSLEGELSTLLQEGSQKPESDRRNRGKDKSEVVALKKKALMLKREGKLAEAKEELRRAKVLEKQLEEQEFLAEADESDDEILSLIHSMDTDDQEDLSSLHMQVPRLDFDHLMGAGDDLAMDGNFEVTDEDLNDAEMAAALKSLGWNEDHLVDTVAQSVPIDREALSSEILSLKREALKKKREGDTAEAMSLLKQAKVLERDLDGGSMSQNAEEPLKSIDADGKHIKRTERTNPKLAPKSKVTIQKELLSLKKEALALRREGKIDEAEEVLKKGKVLEQQLEEMDDAVKKVAKVDSNKKEPELAYFHPDFSRTLADDDDGQGDVTDHDMHDPSYLSLLKDLGWKDEDEGPGSFPQEPSKEEEKVSVQKIGSHPNQAPSSFSNVTSRKSKVEIQRELLGLKRKALALRRQGETDEAEEILRMAKVLEAQLAEVEAPTKDMTVQTSSFKKDDTVRRSNQTSGLEGDDGDVTEKDMHDPALLKMLGSVGWDDEVEPLNVQSSSIHATDHVVLQPISKTTAILRRTKGEIQRELLGLKRKASALRRQGRTEEVDEVLRMAKDLEAQLEETEAPQKVHPSDVSKVTKVESMDSLVHQNPGKSLIEFGEMTESTTLGPAVEKKAAHPVGQDVNLVDLLSGDSWQSSHVSESKLQYGEALKPDIASLAYPPNQIGSISDDRNTALEKITQPVTKMQPVMSEPISAQEVVPPGMHSSLCEEIIAYKRKAVALKKEGKLAEAKEQLRQAKLLEKELDNPPEDMSPPEIKVPVSKVSSVGKKEHDSLNLAPKTMSSRDRFKLQQESLNHKRQALKLRREGRTEEADAEFELAKALEAQLEQLAANDSTGSSTSVDNVGVEDLLDPQLLSALKEIGLDQDVNIVSKPPTRPEPPKANAVKTAKPSPEIARLEEQIKAEKVKALNLKRLGKQAEALEALRKAKLLEKKLNSLATV</sequence>
<dbReference type="PANTHER" id="PTHR47553:SF1">
    <property type="entry name" value="RING_FYVE_PHD ZINC FINGER SUPERFAMILY PROTEIN"/>
    <property type="match status" value="1"/>
</dbReference>
<reference evidence="8 9" key="1">
    <citation type="submission" date="2023-12" db="EMBL/GenBank/DDBJ databases">
        <title>A high-quality genome assembly for Dillenia turbinata (Dilleniales).</title>
        <authorList>
            <person name="Chanderbali A."/>
        </authorList>
    </citation>
    <scope>NUCLEOTIDE SEQUENCE [LARGE SCALE GENOMIC DNA]</scope>
    <source>
        <strain evidence="8">LSX21</strain>
        <tissue evidence="8">Leaf</tissue>
    </source>
</reference>
<dbReference type="InterPro" id="IPR011990">
    <property type="entry name" value="TPR-like_helical_dom_sf"/>
</dbReference>
<feature type="region of interest" description="Disordered" evidence="6">
    <location>
        <begin position="1161"/>
        <end position="1182"/>
    </location>
</feature>
<keyword evidence="5" id="KW-0175">Coiled coil</keyword>
<evidence type="ECO:0000256" key="3">
    <source>
        <dbReference type="ARBA" id="ARBA00022833"/>
    </source>
</evidence>
<feature type="region of interest" description="Disordered" evidence="6">
    <location>
        <begin position="586"/>
        <end position="676"/>
    </location>
</feature>
<dbReference type="EMBL" id="JBAMMX010000023">
    <property type="protein sequence ID" value="KAK6917395.1"/>
    <property type="molecule type" value="Genomic_DNA"/>
</dbReference>
<proteinExistence type="predicted"/>
<feature type="compositionally biased region" description="Low complexity" evidence="6">
    <location>
        <begin position="113"/>
        <end position="129"/>
    </location>
</feature>